<dbReference type="InterPro" id="IPR028082">
    <property type="entry name" value="Peripla_BP_I"/>
</dbReference>
<dbReference type="InterPro" id="IPR000843">
    <property type="entry name" value="HTH_LacI"/>
</dbReference>
<accession>A0A2P8I2T6</accession>
<sequence>MATASRALSPRGSASDSTRLRVAAAASELGYTPNPAARALATRTGTRIAVVVGGHTAHVLNDPYVARVTAATASVAASREVGVSLHWLPLHDPAELGRLTESRDVGGIILVNPTEPALATVPRSARGRVAAIGIGSRIVPSFDVDNATGTTNVLEHLLVTGRRRIAMITGPAWLPCTRRALTAYQRATEAAGTPPRLIPGDFTATRGHHAATEILTRWPDTDAIFALGDLSALGALDALRTSGVNVPGDIAIAGFDDLPYATLSHPPLTTTTNPIESITTAAATTLLDRQTAPPLTLHPSTLIVRATT</sequence>
<dbReference type="EMBL" id="PYAX01000011">
    <property type="protein sequence ID" value="PSL52787.1"/>
    <property type="molecule type" value="Genomic_DNA"/>
</dbReference>
<dbReference type="AlphaFoldDB" id="A0A2P8I2T6"/>
<dbReference type="InterPro" id="IPR010982">
    <property type="entry name" value="Lambda_DNA-bd_dom_sf"/>
</dbReference>
<proteinExistence type="predicted"/>
<dbReference type="PANTHER" id="PTHR30146:SF155">
    <property type="entry name" value="ALANINE RACEMASE"/>
    <property type="match status" value="1"/>
</dbReference>
<dbReference type="CDD" id="cd06267">
    <property type="entry name" value="PBP1_LacI_sugar_binding-like"/>
    <property type="match status" value="1"/>
</dbReference>
<dbReference type="Pfam" id="PF00356">
    <property type="entry name" value="LacI"/>
    <property type="match status" value="1"/>
</dbReference>
<dbReference type="Proteomes" id="UP000241118">
    <property type="component" value="Unassembled WGS sequence"/>
</dbReference>
<name>A0A2P8I2T6_SACCR</name>
<reference evidence="5 6" key="1">
    <citation type="submission" date="2018-03" db="EMBL/GenBank/DDBJ databases">
        <title>Genomic Encyclopedia of Type Strains, Phase III (KMG-III): the genomes of soil and plant-associated and newly described type strains.</title>
        <authorList>
            <person name="Whitman W."/>
        </authorList>
    </citation>
    <scope>NUCLEOTIDE SEQUENCE [LARGE SCALE GENOMIC DNA]</scope>
    <source>
        <strain evidence="5 6">CGMCC 4.7097</strain>
    </source>
</reference>
<feature type="domain" description="HTH lacI-type" evidence="4">
    <location>
        <begin position="1"/>
        <end position="42"/>
    </location>
</feature>
<dbReference type="PROSITE" id="PS50932">
    <property type="entry name" value="HTH_LACI_2"/>
    <property type="match status" value="1"/>
</dbReference>
<dbReference type="PANTHER" id="PTHR30146">
    <property type="entry name" value="LACI-RELATED TRANSCRIPTIONAL REPRESSOR"/>
    <property type="match status" value="1"/>
</dbReference>
<dbReference type="GO" id="GO:0003700">
    <property type="term" value="F:DNA-binding transcription factor activity"/>
    <property type="evidence" value="ECO:0007669"/>
    <property type="project" value="TreeGrafter"/>
</dbReference>
<dbReference type="CDD" id="cd01392">
    <property type="entry name" value="HTH_LacI"/>
    <property type="match status" value="1"/>
</dbReference>
<dbReference type="InterPro" id="IPR046335">
    <property type="entry name" value="LacI/GalR-like_sensor"/>
</dbReference>
<keyword evidence="6" id="KW-1185">Reference proteome</keyword>
<dbReference type="Pfam" id="PF13377">
    <property type="entry name" value="Peripla_BP_3"/>
    <property type="match status" value="1"/>
</dbReference>
<evidence type="ECO:0000259" key="4">
    <source>
        <dbReference type="PROSITE" id="PS50932"/>
    </source>
</evidence>
<evidence type="ECO:0000313" key="6">
    <source>
        <dbReference type="Proteomes" id="UP000241118"/>
    </source>
</evidence>
<dbReference type="SMART" id="SM00354">
    <property type="entry name" value="HTH_LACI"/>
    <property type="match status" value="1"/>
</dbReference>
<protein>
    <submittedName>
        <fullName evidence="5">LacI family transcriptional regulator</fullName>
    </submittedName>
</protein>
<keyword evidence="3" id="KW-0804">Transcription</keyword>
<dbReference type="SUPFAM" id="SSF47413">
    <property type="entry name" value="lambda repressor-like DNA-binding domains"/>
    <property type="match status" value="1"/>
</dbReference>
<evidence type="ECO:0000256" key="3">
    <source>
        <dbReference type="ARBA" id="ARBA00023163"/>
    </source>
</evidence>
<gene>
    <name evidence="5" type="ORF">B0I31_11174</name>
</gene>
<dbReference type="OrthoDB" id="3208777at2"/>
<evidence type="ECO:0000313" key="5">
    <source>
        <dbReference type="EMBL" id="PSL52787.1"/>
    </source>
</evidence>
<dbReference type="Gene3D" id="3.40.50.2300">
    <property type="match status" value="2"/>
</dbReference>
<comment type="caution">
    <text evidence="5">The sequence shown here is derived from an EMBL/GenBank/DDBJ whole genome shotgun (WGS) entry which is preliminary data.</text>
</comment>
<dbReference type="Gene3D" id="1.10.260.40">
    <property type="entry name" value="lambda repressor-like DNA-binding domains"/>
    <property type="match status" value="1"/>
</dbReference>
<dbReference type="SUPFAM" id="SSF53822">
    <property type="entry name" value="Periplasmic binding protein-like I"/>
    <property type="match status" value="1"/>
</dbReference>
<evidence type="ECO:0000256" key="1">
    <source>
        <dbReference type="ARBA" id="ARBA00023015"/>
    </source>
</evidence>
<dbReference type="GO" id="GO:0000976">
    <property type="term" value="F:transcription cis-regulatory region binding"/>
    <property type="evidence" value="ECO:0007669"/>
    <property type="project" value="TreeGrafter"/>
</dbReference>
<keyword evidence="1" id="KW-0805">Transcription regulation</keyword>
<organism evidence="5 6">
    <name type="scientific">Saccharothrix carnea</name>
    <dbReference type="NCBI Taxonomy" id="1280637"/>
    <lineage>
        <taxon>Bacteria</taxon>
        <taxon>Bacillati</taxon>
        <taxon>Actinomycetota</taxon>
        <taxon>Actinomycetes</taxon>
        <taxon>Pseudonocardiales</taxon>
        <taxon>Pseudonocardiaceae</taxon>
        <taxon>Saccharothrix</taxon>
    </lineage>
</organism>
<keyword evidence="2" id="KW-0238">DNA-binding</keyword>
<evidence type="ECO:0000256" key="2">
    <source>
        <dbReference type="ARBA" id="ARBA00023125"/>
    </source>
</evidence>